<dbReference type="InterPro" id="IPR039426">
    <property type="entry name" value="TonB-dep_rcpt-like"/>
</dbReference>
<name>A0A7X4H1H4_9BURK</name>
<accession>A0A7X4H1H4</accession>
<dbReference type="NCBIfam" id="TIGR01786">
    <property type="entry name" value="TonB-hemlactrns"/>
    <property type="match status" value="1"/>
</dbReference>
<evidence type="ECO:0000256" key="1">
    <source>
        <dbReference type="ARBA" id="ARBA00004571"/>
    </source>
</evidence>
<evidence type="ECO:0000313" key="16">
    <source>
        <dbReference type="Proteomes" id="UP000469734"/>
    </source>
</evidence>
<dbReference type="InterPro" id="IPR000531">
    <property type="entry name" value="Beta-barrel_TonB"/>
</dbReference>
<evidence type="ECO:0000256" key="8">
    <source>
        <dbReference type="ARBA" id="ARBA00023136"/>
    </source>
</evidence>
<keyword evidence="10 11" id="KW-0998">Cell outer membrane</keyword>
<keyword evidence="4 11" id="KW-1134">Transmembrane beta strand</keyword>
<dbReference type="SUPFAM" id="SSF56935">
    <property type="entry name" value="Porins"/>
    <property type="match status" value="1"/>
</dbReference>
<dbReference type="PANTHER" id="PTHR30069">
    <property type="entry name" value="TONB-DEPENDENT OUTER MEMBRANE RECEPTOR"/>
    <property type="match status" value="1"/>
</dbReference>
<evidence type="ECO:0000256" key="4">
    <source>
        <dbReference type="ARBA" id="ARBA00022452"/>
    </source>
</evidence>
<dbReference type="Proteomes" id="UP000469734">
    <property type="component" value="Unassembled WGS sequence"/>
</dbReference>
<gene>
    <name evidence="15" type="ORF">GTP56_13345</name>
</gene>
<dbReference type="Pfam" id="PF07715">
    <property type="entry name" value="Plug"/>
    <property type="match status" value="1"/>
</dbReference>
<dbReference type="Pfam" id="PF00593">
    <property type="entry name" value="TonB_dep_Rec_b-barrel"/>
    <property type="match status" value="1"/>
</dbReference>
<dbReference type="RefSeq" id="WP_161050432.1">
    <property type="nucleotide sequence ID" value="NZ_WWCR01000012.1"/>
</dbReference>
<dbReference type="GO" id="GO:0009279">
    <property type="term" value="C:cell outer membrane"/>
    <property type="evidence" value="ECO:0007669"/>
    <property type="project" value="UniProtKB-SubCell"/>
</dbReference>
<feature type="domain" description="TonB-dependent receptor plug" evidence="14">
    <location>
        <begin position="64"/>
        <end position="181"/>
    </location>
</feature>
<evidence type="ECO:0000256" key="3">
    <source>
        <dbReference type="ARBA" id="ARBA00022448"/>
    </source>
</evidence>
<dbReference type="CDD" id="cd01347">
    <property type="entry name" value="ligand_gated_channel"/>
    <property type="match status" value="1"/>
</dbReference>
<evidence type="ECO:0000259" key="13">
    <source>
        <dbReference type="Pfam" id="PF00593"/>
    </source>
</evidence>
<dbReference type="GO" id="GO:0044718">
    <property type="term" value="P:siderophore transmembrane transport"/>
    <property type="evidence" value="ECO:0007669"/>
    <property type="project" value="TreeGrafter"/>
</dbReference>
<dbReference type="PANTHER" id="PTHR30069:SF29">
    <property type="entry name" value="HEMOGLOBIN AND HEMOGLOBIN-HAPTOGLOBIN-BINDING PROTEIN 1-RELATED"/>
    <property type="match status" value="1"/>
</dbReference>
<dbReference type="InterPro" id="IPR037066">
    <property type="entry name" value="Plug_dom_sf"/>
</dbReference>
<proteinExistence type="inferred from homology"/>
<protein>
    <submittedName>
        <fullName evidence="15">TonB-dependent hemoglobin/transferrin/lactoferrin family receptor</fullName>
    </submittedName>
</protein>
<evidence type="ECO:0000313" key="15">
    <source>
        <dbReference type="EMBL" id="MYM73175.1"/>
    </source>
</evidence>
<evidence type="ECO:0000256" key="12">
    <source>
        <dbReference type="RuleBase" id="RU003357"/>
    </source>
</evidence>
<evidence type="ECO:0000256" key="7">
    <source>
        <dbReference type="ARBA" id="ARBA00023077"/>
    </source>
</evidence>
<dbReference type="EMBL" id="WWCR01000012">
    <property type="protein sequence ID" value="MYM73175.1"/>
    <property type="molecule type" value="Genomic_DNA"/>
</dbReference>
<keyword evidence="6" id="KW-0732">Signal</keyword>
<dbReference type="InterPro" id="IPR036942">
    <property type="entry name" value="Beta-barrel_TonB_sf"/>
</dbReference>
<sequence>MIATPTGARHRAAPLSLHVRSALLVMLGAAILPAVAQDALAKSASELSEILVKARRDDVNSTKNGSTTVLTARQLEQNNAIDMANIARYSPLVAVPSAASGGGNIWDGAGNTGINIRGVEGNRISLEVDGISLPDAASRPDGTSNSSFGIGRDYFDPETFREVRIGSGASPTGGGTPGLGGSVSFMTKDPEDYLDGTRKVYGEYKFGHTSDHGMRLHAVTGAAEISPGLKALIVVAHRTGDQSMINSTAPSNPDDWDSTAVLAKLNWTIAKGQKLGFTIDSYKNEHKREFDNKVGASYPDGATQNSNTKRNRFSVEHQWTPGGIALFDTLDTKLFTQKAEVVDLTHADYITGAQPYVRDINTGYFNDSKGIAADATKQLAPGNLLSYGVSYEQQQTRRPWSEDRVVVKTGVHQYTLKNRMADMDTDKFVAYVRDEIGFTLGGKQATLTPGLRGEQRKLTPKNLQSYIVAVPSAAKEIKEETDSFLTPSLNLSVEVAPNFNAFAQYSRGTRLPSAAERTGTYDSFSYTGAGNGYAVLGNPNLQKETSNAFEVGLKGAPTPGVEFSASVFDTRYSNFIEYATQAPDPVNYPTITFGLYRPENIGKANIYGVEFSSNFQLGQWLPAMKGYSVNVAAGASKGSSENTATGKKADLPSVQPYKANATFAYDDPALRGGAALTASTARGKRAVGDVLTGSTTTLFDVPGYSVLDLTAYWNINQHVTLSGGVYNLGDKKYWDYASSRSLPAGTTAATLADIERQTRPGRNYAFNLKVIY</sequence>
<keyword evidence="9 15" id="KW-0675">Receptor</keyword>
<comment type="subcellular location">
    <subcellularLocation>
        <location evidence="1 11">Cell outer membrane</location>
        <topology evidence="1 11">Multi-pass membrane protein</topology>
    </subcellularLocation>
</comment>
<keyword evidence="5 11" id="KW-0812">Transmembrane</keyword>
<organism evidence="15 16">
    <name type="scientific">Duganella margarita</name>
    <dbReference type="NCBI Taxonomy" id="2692170"/>
    <lineage>
        <taxon>Bacteria</taxon>
        <taxon>Pseudomonadati</taxon>
        <taxon>Pseudomonadota</taxon>
        <taxon>Betaproteobacteria</taxon>
        <taxon>Burkholderiales</taxon>
        <taxon>Oxalobacteraceae</taxon>
        <taxon>Telluria group</taxon>
        <taxon>Duganella</taxon>
    </lineage>
</organism>
<dbReference type="InterPro" id="IPR010949">
    <property type="entry name" value="TonB_Hb/transfer/lactofer_rcpt"/>
</dbReference>
<dbReference type="PROSITE" id="PS52016">
    <property type="entry name" value="TONB_DEPENDENT_REC_3"/>
    <property type="match status" value="1"/>
</dbReference>
<evidence type="ECO:0000256" key="10">
    <source>
        <dbReference type="ARBA" id="ARBA00023237"/>
    </source>
</evidence>
<keyword evidence="8 11" id="KW-0472">Membrane</keyword>
<comment type="similarity">
    <text evidence="2 11 12">Belongs to the TonB-dependent receptor family.</text>
</comment>
<evidence type="ECO:0000259" key="14">
    <source>
        <dbReference type="Pfam" id="PF07715"/>
    </source>
</evidence>
<keyword evidence="3 11" id="KW-0813">Transport</keyword>
<dbReference type="AlphaFoldDB" id="A0A7X4H1H4"/>
<reference evidence="15 16" key="1">
    <citation type="submission" date="2019-12" db="EMBL/GenBank/DDBJ databases">
        <title>Novel species isolated from a subtropical stream in China.</title>
        <authorList>
            <person name="Lu H."/>
        </authorList>
    </citation>
    <scope>NUCLEOTIDE SEQUENCE [LARGE SCALE GENOMIC DNA]</scope>
    <source>
        <strain evidence="15 16">FT134W</strain>
    </source>
</reference>
<dbReference type="InterPro" id="IPR012910">
    <property type="entry name" value="Plug_dom"/>
</dbReference>
<dbReference type="GO" id="GO:0015344">
    <property type="term" value="F:siderophore uptake transmembrane transporter activity"/>
    <property type="evidence" value="ECO:0007669"/>
    <property type="project" value="TreeGrafter"/>
</dbReference>
<evidence type="ECO:0000256" key="5">
    <source>
        <dbReference type="ARBA" id="ARBA00022692"/>
    </source>
</evidence>
<evidence type="ECO:0000256" key="9">
    <source>
        <dbReference type="ARBA" id="ARBA00023170"/>
    </source>
</evidence>
<feature type="domain" description="TonB-dependent receptor-like beta-barrel" evidence="13">
    <location>
        <begin position="272"/>
        <end position="728"/>
    </location>
</feature>
<dbReference type="Gene3D" id="2.40.170.20">
    <property type="entry name" value="TonB-dependent receptor, beta-barrel domain"/>
    <property type="match status" value="1"/>
</dbReference>
<keyword evidence="7 12" id="KW-0798">TonB box</keyword>
<comment type="caution">
    <text evidence="15">The sequence shown here is derived from an EMBL/GenBank/DDBJ whole genome shotgun (WGS) entry which is preliminary data.</text>
</comment>
<dbReference type="Gene3D" id="2.170.130.10">
    <property type="entry name" value="TonB-dependent receptor, plug domain"/>
    <property type="match status" value="1"/>
</dbReference>
<evidence type="ECO:0000256" key="2">
    <source>
        <dbReference type="ARBA" id="ARBA00009810"/>
    </source>
</evidence>
<evidence type="ECO:0000256" key="6">
    <source>
        <dbReference type="ARBA" id="ARBA00022729"/>
    </source>
</evidence>
<evidence type="ECO:0000256" key="11">
    <source>
        <dbReference type="PROSITE-ProRule" id="PRU01360"/>
    </source>
</evidence>